<dbReference type="HAMAP" id="MF_00261">
    <property type="entry name" value="RNApol_arch_Rpo11"/>
    <property type="match status" value="1"/>
</dbReference>
<feature type="compositionally biased region" description="Low complexity" evidence="6">
    <location>
        <begin position="524"/>
        <end position="551"/>
    </location>
</feature>
<dbReference type="SUPFAM" id="SSF55257">
    <property type="entry name" value="RBP11-like subunits of RNA polymerase"/>
    <property type="match status" value="1"/>
</dbReference>
<feature type="compositionally biased region" description="Low complexity" evidence="6">
    <location>
        <begin position="352"/>
        <end position="371"/>
    </location>
</feature>
<feature type="region of interest" description="Disordered" evidence="6">
    <location>
        <begin position="169"/>
        <end position="454"/>
    </location>
</feature>
<gene>
    <name evidence="8" type="primary">RPB11_2</name>
    <name evidence="8" type="ORF">Q9L58_010373</name>
</gene>
<feature type="region of interest" description="Disordered" evidence="6">
    <location>
        <begin position="508"/>
        <end position="588"/>
    </location>
</feature>
<feature type="compositionally biased region" description="Gly residues" evidence="6">
    <location>
        <begin position="175"/>
        <end position="188"/>
    </location>
</feature>
<dbReference type="Pfam" id="PF13656">
    <property type="entry name" value="RNA_pol_L_2"/>
    <property type="match status" value="1"/>
</dbReference>
<keyword evidence="2 8" id="KW-0240">DNA-directed RNA polymerase</keyword>
<evidence type="ECO:0000256" key="5">
    <source>
        <dbReference type="ARBA" id="ARBA00025751"/>
    </source>
</evidence>
<dbReference type="PANTHER" id="PTHR13946:SF16">
    <property type="entry name" value="DNA-DIRECTED RNA POLYMERASE II SUBUNIT RPB11"/>
    <property type="match status" value="1"/>
</dbReference>
<evidence type="ECO:0000259" key="7">
    <source>
        <dbReference type="Pfam" id="PF13656"/>
    </source>
</evidence>
<feature type="region of interest" description="Disordered" evidence="6">
    <location>
        <begin position="471"/>
        <end position="496"/>
    </location>
</feature>
<keyword evidence="3" id="KW-0804">Transcription</keyword>
<dbReference type="CDD" id="cd06926">
    <property type="entry name" value="RNAP_II_RPB11"/>
    <property type="match status" value="1"/>
</dbReference>
<feature type="compositionally biased region" description="Polar residues" evidence="6">
    <location>
        <begin position="404"/>
        <end position="431"/>
    </location>
</feature>
<feature type="domain" description="DNA-directed RNA polymerase RBP11-like dimerisation" evidence="7">
    <location>
        <begin position="39"/>
        <end position="111"/>
    </location>
</feature>
<dbReference type="PANTHER" id="PTHR13946">
    <property type="entry name" value="DNA-DIRECTED RNA POLYMERASE I,II,III"/>
    <property type="match status" value="1"/>
</dbReference>
<evidence type="ECO:0000256" key="4">
    <source>
        <dbReference type="ARBA" id="ARBA00023242"/>
    </source>
</evidence>
<comment type="similarity">
    <text evidence="5">Belongs to the archaeal Rpo11/eukaryotic RPB11/RPC19 RNA polymerase subunit family.</text>
</comment>
<evidence type="ECO:0000256" key="6">
    <source>
        <dbReference type="SAM" id="MobiDB-lite"/>
    </source>
</evidence>
<dbReference type="GO" id="GO:0000428">
    <property type="term" value="C:DNA-directed RNA polymerase complex"/>
    <property type="evidence" value="ECO:0007669"/>
    <property type="project" value="UniProtKB-KW"/>
</dbReference>
<accession>A0ABR3G590</accession>
<organism evidence="8 9">
    <name type="scientific">Discina gigas</name>
    <dbReference type="NCBI Taxonomy" id="1032678"/>
    <lineage>
        <taxon>Eukaryota</taxon>
        <taxon>Fungi</taxon>
        <taxon>Dikarya</taxon>
        <taxon>Ascomycota</taxon>
        <taxon>Pezizomycotina</taxon>
        <taxon>Pezizomycetes</taxon>
        <taxon>Pezizales</taxon>
        <taxon>Discinaceae</taxon>
        <taxon>Discina</taxon>
    </lineage>
</organism>
<dbReference type="EMBL" id="JBBBZM010000386">
    <property type="protein sequence ID" value="KAL0630776.1"/>
    <property type="molecule type" value="Genomic_DNA"/>
</dbReference>
<feature type="compositionally biased region" description="Basic and acidic residues" evidence="6">
    <location>
        <begin position="509"/>
        <end position="521"/>
    </location>
</feature>
<comment type="subcellular location">
    <subcellularLocation>
        <location evidence="1">Nucleus</location>
    </subcellularLocation>
</comment>
<dbReference type="InterPro" id="IPR022905">
    <property type="entry name" value="Rpo11-like"/>
</dbReference>
<feature type="compositionally biased region" description="Low complexity" evidence="6">
    <location>
        <begin position="562"/>
        <end position="580"/>
    </location>
</feature>
<feature type="compositionally biased region" description="Gly residues" evidence="6">
    <location>
        <begin position="195"/>
        <end position="204"/>
    </location>
</feature>
<sequence>MKEDARNMNDQPDRFELFTLAAGEEKVTMEYDSRIPNTAIFHFNREDHTLGNLLAAALLQTEHVVFAAYKVPHPLFPKFILRVSTSSETGPREALESACRRVIQDLQNMAKQFTREWEIWKLTNEAAAGREDEEKIEREKKMAGARKERDRVRAEMIREEATERALRGDVRLGGVASGNGGGGRGGVEGSPPWGGRNGRGGSGSPGRAPWDEPARSDVGDSAPWNRPIGGGESDGGVSPAWDGGISAGSTSVGGRAPWDEPAESSSAPWNDASLNLSGRSPSYEPPGSTGGQSYGGSSSRAPWDLPAGERSSSYELPGSGRSQSYKSGQQVSSSSGAPWDAPAGGRSATYESPGSKGSQSYQSGQQASPSSKTTLGQPAESSVAPWDQPTISPSRAPWDDVTGGNDSSVFRSPSNSPERTPTSPPATTWDTPTGEPESDGILTASNDTVGEGRGRVAAHELHTFSALSAMGAPWGQDSDANELEHRDPNSKGEQVYLRRAAVVGSGAEALRDARNEGESKWEQGSGNNGSSGSNEGSGNEAGNAPCDNNNSDGDDTGDRDVSPPWSGGFGGSSPAAGDSDNNAPWENY</sequence>
<evidence type="ECO:0000313" key="9">
    <source>
        <dbReference type="Proteomes" id="UP001447188"/>
    </source>
</evidence>
<dbReference type="Proteomes" id="UP001447188">
    <property type="component" value="Unassembled WGS sequence"/>
</dbReference>
<evidence type="ECO:0000256" key="2">
    <source>
        <dbReference type="ARBA" id="ARBA00022478"/>
    </source>
</evidence>
<dbReference type="PROSITE" id="PS01154">
    <property type="entry name" value="RNA_POL_L_13KD"/>
    <property type="match status" value="1"/>
</dbReference>
<reference evidence="8 9" key="1">
    <citation type="submission" date="2024-02" db="EMBL/GenBank/DDBJ databases">
        <title>Discinaceae phylogenomics.</title>
        <authorList>
            <person name="Dirks A.C."/>
            <person name="James T.Y."/>
        </authorList>
    </citation>
    <scope>NUCLEOTIDE SEQUENCE [LARGE SCALE GENOMIC DNA]</scope>
    <source>
        <strain evidence="8 9">ACD0624</strain>
    </source>
</reference>
<evidence type="ECO:0000313" key="8">
    <source>
        <dbReference type="EMBL" id="KAL0630776.1"/>
    </source>
</evidence>
<name>A0ABR3G590_9PEZI</name>
<dbReference type="InterPro" id="IPR036603">
    <property type="entry name" value="RBP11-like"/>
</dbReference>
<evidence type="ECO:0000256" key="1">
    <source>
        <dbReference type="ARBA" id="ARBA00004123"/>
    </source>
</evidence>
<keyword evidence="9" id="KW-1185">Reference proteome</keyword>
<dbReference type="InterPro" id="IPR009025">
    <property type="entry name" value="RBP11-like_dimer"/>
</dbReference>
<feature type="compositionally biased region" description="Basic and acidic residues" evidence="6">
    <location>
        <begin position="209"/>
        <end position="218"/>
    </location>
</feature>
<comment type="caution">
    <text evidence="8">The sequence shown here is derived from an EMBL/GenBank/DDBJ whole genome shotgun (WGS) entry which is preliminary data.</text>
</comment>
<feature type="region of interest" description="Disordered" evidence="6">
    <location>
        <begin position="128"/>
        <end position="154"/>
    </location>
</feature>
<dbReference type="InterPro" id="IPR037685">
    <property type="entry name" value="RBP11"/>
</dbReference>
<proteinExistence type="inferred from homology"/>
<dbReference type="InterPro" id="IPR008193">
    <property type="entry name" value="RNA_pol_Rpb11_13-16kDa_CS"/>
</dbReference>
<protein>
    <submittedName>
        <fullName evidence="8">DNA-directed RNA polymerase II core subunit</fullName>
    </submittedName>
</protein>
<dbReference type="Gene3D" id="3.30.1360.10">
    <property type="entry name" value="RNA polymerase, RBP11-like subunit"/>
    <property type="match status" value="1"/>
</dbReference>
<evidence type="ECO:0000256" key="3">
    <source>
        <dbReference type="ARBA" id="ARBA00023163"/>
    </source>
</evidence>
<feature type="compositionally biased region" description="Polar residues" evidence="6">
    <location>
        <begin position="263"/>
        <end position="280"/>
    </location>
</feature>
<feature type="compositionally biased region" description="Low complexity" evidence="6">
    <location>
        <begin position="322"/>
        <end position="335"/>
    </location>
</feature>
<keyword evidence="4" id="KW-0539">Nucleus</keyword>